<reference evidence="2" key="1">
    <citation type="journal article" date="2022" name="Nat. Microbiol.">
        <title>Unique mobile elements and scalable gene flow at the prokaryote-eukaryote boundary revealed by circularized Asgard archaea genomes.</title>
        <authorList>
            <person name="Wu F."/>
            <person name="Speth D.R."/>
            <person name="Philosof A."/>
            <person name="Cremiere A."/>
            <person name="Narayanan A."/>
            <person name="Barco R.A."/>
            <person name="Connon S.A."/>
            <person name="Amend J.P."/>
            <person name="Antoshechkin I.A."/>
            <person name="Orphan V.J."/>
        </authorList>
    </citation>
    <scope>NUCLEOTIDE SEQUENCE</scope>
    <source>
        <strain evidence="2">PM71</strain>
    </source>
</reference>
<dbReference type="GO" id="GO:0016491">
    <property type="term" value="F:oxidoreductase activity"/>
    <property type="evidence" value="ECO:0007669"/>
    <property type="project" value="InterPro"/>
</dbReference>
<dbReference type="SUPFAM" id="SSF56281">
    <property type="entry name" value="Metallo-hydrolase/oxidoreductase"/>
    <property type="match status" value="1"/>
</dbReference>
<evidence type="ECO:0000313" key="2">
    <source>
        <dbReference type="EMBL" id="UJG40169.1"/>
    </source>
</evidence>
<dbReference type="InterPro" id="IPR029039">
    <property type="entry name" value="Flavoprotein-like_sf"/>
</dbReference>
<gene>
    <name evidence="2" type="ORF">K9W45_10040</name>
</gene>
<dbReference type="EMBL" id="CP084166">
    <property type="protein sequence ID" value="UJG40169.1"/>
    <property type="molecule type" value="Genomic_DNA"/>
</dbReference>
<dbReference type="InterPro" id="IPR001279">
    <property type="entry name" value="Metallo-B-lactamas"/>
</dbReference>
<sequence>MKEISPEIFYVGVNDYETDLFESMWPLPEGVSYNAYVVKGTEKVAVIDTVKIPFVKEYLEKIEEVTSFDKIDYIILNHMEPDHTGSLLKLLEKAPQAKIFCSKKAVSMVKSLFNLEENVHGVEEAEELDLGGKKLIFYMDPLVHWPETMVTYEVETKVLFSSDAFGSFKGLKEGITDEEVDYLSYIDETIRYFSNIVSKYTKYVKKALDKLLPLEIKVIAPAHGLIWKKDIKHIVSLYQRLANLEGEKNILILWGSMYGNTKMVVDSVVEGIEEEGLKAIILDVARDHLSYQIKETAKNQGIILGFPTYDSEEFPPISFYLDMMRRKNIRNRVVGFFGSSLWSGRALKRAADKLKVLDWQIIEPLLEFRGKPTEELLTQAKELGKQVAQKVKEL</sequence>
<dbReference type="SUPFAM" id="SSF52218">
    <property type="entry name" value="Flavoproteins"/>
    <property type="match status" value="1"/>
</dbReference>
<dbReference type="PANTHER" id="PTHR43717:SF1">
    <property type="entry name" value="ANAEROBIC NITRIC OXIDE REDUCTASE FLAVORUBREDOXIN"/>
    <property type="match status" value="1"/>
</dbReference>
<dbReference type="GO" id="GO:0009055">
    <property type="term" value="F:electron transfer activity"/>
    <property type="evidence" value="ECO:0007669"/>
    <property type="project" value="InterPro"/>
</dbReference>
<dbReference type="Proteomes" id="UP001201020">
    <property type="component" value="Chromosome"/>
</dbReference>
<evidence type="ECO:0000259" key="1">
    <source>
        <dbReference type="PROSITE" id="PS50902"/>
    </source>
</evidence>
<protein>
    <submittedName>
        <fullName evidence="2">FprA family A-type flavoprotein</fullName>
    </submittedName>
</protein>
<dbReference type="PROSITE" id="PS50902">
    <property type="entry name" value="FLAVODOXIN_LIKE"/>
    <property type="match status" value="1"/>
</dbReference>
<dbReference type="CDD" id="cd07709">
    <property type="entry name" value="flavodiiron_proteins_MBL-fold"/>
    <property type="match status" value="1"/>
</dbReference>
<name>A0A9Y1FKV9_9ARCH</name>
<dbReference type="Pfam" id="PF19583">
    <property type="entry name" value="ODP"/>
    <property type="match status" value="1"/>
</dbReference>
<proteinExistence type="predicted"/>
<dbReference type="InterPro" id="IPR008254">
    <property type="entry name" value="Flavodoxin/NO_synth"/>
</dbReference>
<dbReference type="SMART" id="SM00849">
    <property type="entry name" value="Lactamase_B"/>
    <property type="match status" value="1"/>
</dbReference>
<dbReference type="InterPro" id="IPR036866">
    <property type="entry name" value="RibonucZ/Hydroxyglut_hydro"/>
</dbReference>
<dbReference type="AlphaFoldDB" id="A0A9Y1FKV9"/>
<dbReference type="GO" id="GO:0046872">
    <property type="term" value="F:metal ion binding"/>
    <property type="evidence" value="ECO:0007669"/>
    <property type="project" value="InterPro"/>
</dbReference>
<dbReference type="PANTHER" id="PTHR43717">
    <property type="entry name" value="ANAEROBIC NITRIC OXIDE REDUCTASE FLAVORUBREDOXIN"/>
    <property type="match status" value="1"/>
</dbReference>
<dbReference type="Pfam" id="PF00258">
    <property type="entry name" value="Flavodoxin_1"/>
    <property type="match status" value="1"/>
</dbReference>
<dbReference type="GO" id="GO:0010181">
    <property type="term" value="F:FMN binding"/>
    <property type="evidence" value="ECO:0007669"/>
    <property type="project" value="InterPro"/>
</dbReference>
<dbReference type="InterPro" id="IPR045761">
    <property type="entry name" value="ODP_dom"/>
</dbReference>
<dbReference type="InterPro" id="IPR016440">
    <property type="entry name" value="Rubredoxin-O_OxRdtase"/>
</dbReference>
<dbReference type="Gene3D" id="3.40.50.360">
    <property type="match status" value="1"/>
</dbReference>
<dbReference type="PIRSF" id="PIRSF005243">
    <property type="entry name" value="ROO"/>
    <property type="match status" value="1"/>
</dbReference>
<dbReference type="Gene3D" id="3.60.15.10">
    <property type="entry name" value="Ribonuclease Z/Hydroxyacylglutathione hydrolase-like"/>
    <property type="match status" value="1"/>
</dbReference>
<feature type="domain" description="Flavodoxin-like" evidence="1">
    <location>
        <begin position="250"/>
        <end position="388"/>
    </location>
</feature>
<accession>A0A9Y1FKV9</accession>
<organism evidence="2">
    <name type="scientific">Candidatus Heimdallarchaeum aukensis</name>
    <dbReference type="NCBI Taxonomy" id="2876573"/>
    <lineage>
        <taxon>Archaea</taxon>
        <taxon>Promethearchaeati</taxon>
        <taxon>Candidatus Heimdallarchaeota</taxon>
        <taxon>Candidatus Heimdallarchaeia (ex Rinke et al. 2021) (nom. nud.)</taxon>
        <taxon>Candidatus Heimdallarchaeales</taxon>
        <taxon>Candidatus Heimdallarchaeaceae</taxon>
        <taxon>Candidatus Heimdallarchaeum</taxon>
    </lineage>
</organism>